<dbReference type="GO" id="GO:0050135">
    <property type="term" value="F:NADP+ nucleosidase activity"/>
    <property type="evidence" value="ECO:0007669"/>
    <property type="project" value="InterPro"/>
</dbReference>
<evidence type="ECO:0000313" key="3">
    <source>
        <dbReference type="Proteomes" id="UP000019277"/>
    </source>
</evidence>
<dbReference type="Proteomes" id="UP000019277">
    <property type="component" value="Unassembled WGS sequence"/>
</dbReference>
<dbReference type="InterPro" id="IPR025331">
    <property type="entry name" value="TNT"/>
</dbReference>
<dbReference type="eggNOG" id="COG3209">
    <property type="taxonomic scope" value="Bacteria"/>
</dbReference>
<dbReference type="InterPro" id="IPR053024">
    <property type="entry name" value="Fungal_surface_NADase"/>
</dbReference>
<accession>W7IP27</accession>
<sequence length="222" mass="24428">MPEAQQMKWTQRVGAVVAGWVVALTVIAPVAQAETAAAPLSPRECSAELYQGDRRLGPETLPRLGSVGFQTALYSRTGLRSTEDFLGRYYDDAANSWRYPPQDGYVLRGDGTPVKWEQTLFRGQRIDRYGSEFGGFLAPEGLPYTTRSIPPSNLVGNPAAGCNYHIYKVLRPFDVNAGPIAPWFYQLGGGLQYQLNGTLIPGAPGQVNVMWLLDNGYLERIV</sequence>
<protein>
    <recommendedName>
        <fullName evidence="1">TNT domain-containing protein</fullName>
    </recommendedName>
</protein>
<dbReference type="STRING" id="909613.UO65_6403"/>
<dbReference type="PANTHER" id="PTHR42059:SF1">
    <property type="entry name" value="TNT DOMAIN-CONTAINING PROTEIN"/>
    <property type="match status" value="1"/>
</dbReference>
<dbReference type="PANTHER" id="PTHR42059">
    <property type="entry name" value="TNT DOMAIN-CONTAINING PROTEIN"/>
    <property type="match status" value="1"/>
</dbReference>
<name>W7IP27_9PSEU</name>
<comment type="caution">
    <text evidence="2">The sequence shown here is derived from an EMBL/GenBank/DDBJ whole genome shotgun (WGS) entry which is preliminary data.</text>
</comment>
<dbReference type="PATRIC" id="fig|909613.9.peg.6398"/>
<dbReference type="AlphaFoldDB" id="W7IP27"/>
<feature type="domain" description="TNT" evidence="1">
    <location>
        <begin position="119"/>
        <end position="221"/>
    </location>
</feature>
<organism evidence="2 3">
    <name type="scientific">Actinokineospora spheciospongiae</name>
    <dbReference type="NCBI Taxonomy" id="909613"/>
    <lineage>
        <taxon>Bacteria</taxon>
        <taxon>Bacillati</taxon>
        <taxon>Actinomycetota</taxon>
        <taxon>Actinomycetes</taxon>
        <taxon>Pseudonocardiales</taxon>
        <taxon>Pseudonocardiaceae</taxon>
        <taxon>Actinokineospora</taxon>
    </lineage>
</organism>
<proteinExistence type="predicted"/>
<evidence type="ECO:0000313" key="2">
    <source>
        <dbReference type="EMBL" id="EWC58311.1"/>
    </source>
</evidence>
<gene>
    <name evidence="2" type="ORF">UO65_6403</name>
</gene>
<dbReference type="Pfam" id="PF14021">
    <property type="entry name" value="TNT"/>
    <property type="match status" value="1"/>
</dbReference>
<keyword evidence="3" id="KW-1185">Reference proteome</keyword>
<evidence type="ECO:0000259" key="1">
    <source>
        <dbReference type="Pfam" id="PF14021"/>
    </source>
</evidence>
<reference evidence="2 3" key="1">
    <citation type="journal article" date="2014" name="Genome Announc.">
        <title>Draft Genome Sequence of the Antitrypanosomally Active Sponge-Associated Bacterium Actinokineospora sp. Strain EG49.</title>
        <authorList>
            <person name="Harjes J."/>
            <person name="Ryu T."/>
            <person name="Abdelmohsen U.R."/>
            <person name="Moitinho-Silva L."/>
            <person name="Horn H."/>
            <person name="Ravasi T."/>
            <person name="Hentschel U."/>
        </authorList>
    </citation>
    <scope>NUCLEOTIDE SEQUENCE [LARGE SCALE GENOMIC DNA]</scope>
    <source>
        <strain evidence="2 3">EG49</strain>
    </source>
</reference>
<dbReference type="EMBL" id="AYXG01000243">
    <property type="protein sequence ID" value="EWC58311.1"/>
    <property type="molecule type" value="Genomic_DNA"/>
</dbReference>